<organism evidence="3 4">
    <name type="scientific">Enhygromyxa salina</name>
    <dbReference type="NCBI Taxonomy" id="215803"/>
    <lineage>
        <taxon>Bacteria</taxon>
        <taxon>Pseudomonadati</taxon>
        <taxon>Myxococcota</taxon>
        <taxon>Polyangia</taxon>
        <taxon>Nannocystales</taxon>
        <taxon>Nannocystaceae</taxon>
        <taxon>Enhygromyxa</taxon>
    </lineage>
</organism>
<feature type="domain" description="Tc toxin complex TcA C-terminal TcB-binding" evidence="2">
    <location>
        <begin position="208"/>
        <end position="386"/>
    </location>
</feature>
<dbReference type="EMBL" id="PVNL01000092">
    <property type="protein sequence ID" value="PRQ05555.1"/>
    <property type="molecule type" value="Genomic_DNA"/>
</dbReference>
<reference evidence="3 4" key="1">
    <citation type="submission" date="2018-03" db="EMBL/GenBank/DDBJ databases">
        <title>Draft Genome Sequences of the Obligatory Marine Myxobacteria Enhygromyxa salina SWB007.</title>
        <authorList>
            <person name="Poehlein A."/>
            <person name="Moghaddam J.A."/>
            <person name="Harms H."/>
            <person name="Alanjari M."/>
            <person name="Koenig G.M."/>
            <person name="Daniel R."/>
            <person name="Schaeberle T.F."/>
        </authorList>
    </citation>
    <scope>NUCLEOTIDE SEQUENCE [LARGE SCALE GENOMIC DNA]</scope>
    <source>
        <strain evidence="3 4">SWB007</strain>
    </source>
</reference>
<dbReference type="AlphaFoldDB" id="A0A2S9YKB7"/>
<name>A0A2S9YKB7_9BACT</name>
<dbReference type="RefSeq" id="WP_106091379.1">
    <property type="nucleotide sequence ID" value="NZ_PVNL01000092.1"/>
</dbReference>
<sequence length="394" mass="44404">MLGHLDSGLPPYRFRSVHARASAFAGSLRALGASLLSAIEKRDAEQLSRIRSSQELEMLARIREVRVKQRDEAASAIVSLGAAQAAAVQRNTHYFQLFQTNLTAEEQQQFDAGAKAHEQRSAAQGLQLAASISSALPQINVFPPSVSFGGLQLANVMNMISSGFSYAAAEQDYKAGRAGLNSSFYRRAQDWDLQCRQAEFEAERLAQDIVAATIRLEIAERELDNHAKQVEHAQAVDAYMRTKFSNRELYDWMSSQLATLYFQTNQLAFDLAKRAERAYRHELAIDPAEPPIIKFGYWDSLHKGLLAGERLGHDLERLDLAYMDRDVRELELRKSVSLAEVDAEQLRSLRETGRCDFGIPEVLFDLDHPGHYMRRIRAVRLTIPAVSFMSIIFW</sequence>
<comment type="caution">
    <text evidence="3">The sequence shown here is derived from an EMBL/GenBank/DDBJ whole genome shotgun (WGS) entry which is preliminary data.</text>
</comment>
<feature type="coiled-coil region" evidence="1">
    <location>
        <begin position="202"/>
        <end position="236"/>
    </location>
</feature>
<accession>A0A2S9YKB7</accession>
<dbReference type="Proteomes" id="UP000238823">
    <property type="component" value="Unassembled WGS sequence"/>
</dbReference>
<evidence type="ECO:0000256" key="1">
    <source>
        <dbReference type="SAM" id="Coils"/>
    </source>
</evidence>
<evidence type="ECO:0000313" key="3">
    <source>
        <dbReference type="EMBL" id="PRQ05555.1"/>
    </source>
</evidence>
<keyword evidence="1" id="KW-0175">Coiled coil</keyword>
<dbReference type="InterPro" id="IPR040840">
    <property type="entry name" value="TcA_TcB_BD"/>
</dbReference>
<evidence type="ECO:0000259" key="2">
    <source>
        <dbReference type="Pfam" id="PF18276"/>
    </source>
</evidence>
<dbReference type="Pfam" id="PF18276">
    <property type="entry name" value="TcA_TcB_BD"/>
    <property type="match status" value="1"/>
</dbReference>
<protein>
    <recommendedName>
        <fullName evidence="2">Tc toxin complex TcA C-terminal TcB-binding domain-containing protein</fullName>
    </recommendedName>
</protein>
<proteinExistence type="predicted"/>
<gene>
    <name evidence="3" type="ORF">ENSA7_44450</name>
</gene>
<dbReference type="OrthoDB" id="9781691at2"/>
<evidence type="ECO:0000313" key="4">
    <source>
        <dbReference type="Proteomes" id="UP000238823"/>
    </source>
</evidence>